<gene>
    <name evidence="3" type="primary">LOC132800158</name>
</gene>
<evidence type="ECO:0000313" key="3">
    <source>
        <dbReference type="RefSeq" id="XP_060669157.1"/>
    </source>
</evidence>
<reference evidence="3" key="1">
    <citation type="submission" date="2025-08" db="UniProtKB">
        <authorList>
            <consortium name="RefSeq"/>
        </authorList>
    </citation>
    <scope>IDENTIFICATION</scope>
    <source>
        <tissue evidence="3">Seedling</tissue>
    </source>
</reference>
<proteinExistence type="predicted"/>
<dbReference type="Pfam" id="PF00078">
    <property type="entry name" value="RVT_1"/>
    <property type="match status" value="1"/>
</dbReference>
<feature type="domain" description="Reverse transcriptase" evidence="1">
    <location>
        <begin position="147"/>
        <end position="457"/>
    </location>
</feature>
<dbReference type="InterPro" id="IPR043502">
    <property type="entry name" value="DNA/RNA_pol_sf"/>
</dbReference>
<dbReference type="RefSeq" id="XP_060669157.1">
    <property type="nucleotide sequence ID" value="XM_060813174.1"/>
</dbReference>
<evidence type="ECO:0000259" key="1">
    <source>
        <dbReference type="PROSITE" id="PS50878"/>
    </source>
</evidence>
<dbReference type="PROSITE" id="PS50878">
    <property type="entry name" value="RT_POL"/>
    <property type="match status" value="1"/>
</dbReference>
<dbReference type="GeneID" id="132800158"/>
<evidence type="ECO:0000313" key="2">
    <source>
        <dbReference type="Proteomes" id="UP001652623"/>
    </source>
</evidence>
<dbReference type="SUPFAM" id="SSF56672">
    <property type="entry name" value="DNA/RNA polymerases"/>
    <property type="match status" value="1"/>
</dbReference>
<dbReference type="InterPro" id="IPR052343">
    <property type="entry name" value="Retrotransposon-Effector_Assoc"/>
</dbReference>
<keyword evidence="2" id="KW-1185">Reference proteome</keyword>
<name>A0ABM3ZXE9_ZIZJJ</name>
<accession>A0ABM3ZXE9</accession>
<sequence length="589" mass="67676">MADYFQPSWDSPSTSYKIRPHSYSFILEAGPPLNPSTLLILGGLDEGPDVKRNSIVAIKDNAGKWLESKSDVGNYLPFCDCLDKYIHGGITDLDNAKLDAIPTVEENFQVVKSMHPIEAPGLDGMPTLFYQWFWSTVEEDIIKMVQNAFRSVFILRSINRSFIILIPKTKQVSTFNQLRPISLCNTTCKIMTKILADRIRPVLDKIIFPFQAAFILGRWIGENSFLVNEIVQTMKQKKKGAGLVGFKIDWMKAYDRFDWGMLTLILANFGFSSKVNALILECISMESVHLMLNGSIFSKIDMQRGLRQGDPLSPFLLIIYTELLSQMLLHLERKRKIHGIKIGRTSPTIIHLLFVDDILLFCRANLEEVRELGKVKSRIKKFFGLNELPKDTKYLGNPLFISRHHLTDYADLRNKVEAVDSNKVWVKALKAKYFSGSSFMNCKLKKNSSWSWRGIMASRKLLSNGLCYRVGKWSNINFWEDTWVPNSLNFKPTPMSEEARLCCGMVDSLLNPNGSWRPNKLQQLFDSGTINNICKIPRTNRRLEDRLIWNGTTIGYYSVKSAYTLEYWNTFSSSTLWKHLWESKIHERL</sequence>
<dbReference type="PANTHER" id="PTHR46890">
    <property type="entry name" value="NON-LTR RETROLELEMENT REVERSE TRANSCRIPTASE-LIKE PROTEIN-RELATED"/>
    <property type="match status" value="1"/>
</dbReference>
<dbReference type="Proteomes" id="UP001652623">
    <property type="component" value="Chromosome 12"/>
</dbReference>
<dbReference type="CDD" id="cd01650">
    <property type="entry name" value="RT_nLTR_like"/>
    <property type="match status" value="1"/>
</dbReference>
<dbReference type="InterPro" id="IPR000477">
    <property type="entry name" value="RT_dom"/>
</dbReference>
<dbReference type="PANTHER" id="PTHR46890:SF48">
    <property type="entry name" value="RNA-DIRECTED DNA POLYMERASE"/>
    <property type="match status" value="1"/>
</dbReference>
<protein>
    <submittedName>
        <fullName evidence="3">Uncharacterized protein LOC132800158</fullName>
    </submittedName>
</protein>
<organism evidence="2 3">
    <name type="scientific">Ziziphus jujuba</name>
    <name type="common">Chinese jujube</name>
    <name type="synonym">Ziziphus sativa</name>
    <dbReference type="NCBI Taxonomy" id="326968"/>
    <lineage>
        <taxon>Eukaryota</taxon>
        <taxon>Viridiplantae</taxon>
        <taxon>Streptophyta</taxon>
        <taxon>Embryophyta</taxon>
        <taxon>Tracheophyta</taxon>
        <taxon>Spermatophyta</taxon>
        <taxon>Magnoliopsida</taxon>
        <taxon>eudicotyledons</taxon>
        <taxon>Gunneridae</taxon>
        <taxon>Pentapetalae</taxon>
        <taxon>rosids</taxon>
        <taxon>fabids</taxon>
        <taxon>Rosales</taxon>
        <taxon>Rhamnaceae</taxon>
        <taxon>Paliureae</taxon>
        <taxon>Ziziphus</taxon>
    </lineage>
</organism>